<comment type="caution">
    <text evidence="2">The sequence shown here is derived from an EMBL/GenBank/DDBJ whole genome shotgun (WGS) entry which is preliminary data.</text>
</comment>
<dbReference type="InterPro" id="IPR025358">
    <property type="entry name" value="DUF4262"/>
</dbReference>
<evidence type="ECO:0000256" key="1">
    <source>
        <dbReference type="SAM" id="MobiDB-lite"/>
    </source>
</evidence>
<proteinExistence type="predicted"/>
<accession>A0A563EIH4</accession>
<feature type="region of interest" description="Disordered" evidence="1">
    <location>
        <begin position="1"/>
        <end position="24"/>
    </location>
</feature>
<protein>
    <submittedName>
        <fullName evidence="2">DUF4262 domain-containing protein</fullName>
    </submittedName>
</protein>
<dbReference type="OrthoDB" id="511192at2"/>
<reference evidence="2 3" key="1">
    <citation type="submission" date="2019-07" db="EMBL/GenBank/DDBJ databases">
        <title>Lentzea xizangensis sp. nov., isolated from Qinghai-Tibetan Plateau Soils.</title>
        <authorList>
            <person name="Huang J."/>
        </authorList>
    </citation>
    <scope>NUCLEOTIDE SEQUENCE [LARGE SCALE GENOMIC DNA]</scope>
    <source>
        <strain evidence="2 3">FXJ1.1311</strain>
    </source>
</reference>
<sequence>MFHLGPFKGRERGQRHGRSRSATAQTLTKVRTVPPCTCVICEDLPPGRDAAIVGHIREHGWSVLRVGGGEFEFAYTVGLWHTFRRPEIVMFGLDGQHMQQWLNASVEVGQPADDEPFRGVIDGFETRFRPVHPDWHDPLFGTLYRVYHQEVPVRQLVWPDKNGQWPWEAESRRQARAWLPVAEHPADGWRLVGELEPGFPFPVGPDSWALTTAAIVDGTRKPLWVLHDEGVFDVLDERRYEADDLRLAYLGEIVRQHPHLEDCASVPDGHTATRQDRWTTAPAGDLDRHRSKKAWETTT</sequence>
<feature type="region of interest" description="Disordered" evidence="1">
    <location>
        <begin position="262"/>
        <end position="299"/>
    </location>
</feature>
<name>A0A563EIH4_9PSEU</name>
<evidence type="ECO:0000313" key="2">
    <source>
        <dbReference type="EMBL" id="TWP46491.1"/>
    </source>
</evidence>
<keyword evidence="3" id="KW-1185">Reference proteome</keyword>
<evidence type="ECO:0000313" key="3">
    <source>
        <dbReference type="Proteomes" id="UP000316639"/>
    </source>
</evidence>
<gene>
    <name evidence="2" type="ORF">FKR81_35595</name>
</gene>
<dbReference type="Pfam" id="PF14081">
    <property type="entry name" value="DUF4262"/>
    <property type="match status" value="1"/>
</dbReference>
<dbReference type="EMBL" id="VOBR01000032">
    <property type="protein sequence ID" value="TWP46491.1"/>
    <property type="molecule type" value="Genomic_DNA"/>
</dbReference>
<organism evidence="2 3">
    <name type="scientific">Lentzea tibetensis</name>
    <dbReference type="NCBI Taxonomy" id="2591470"/>
    <lineage>
        <taxon>Bacteria</taxon>
        <taxon>Bacillati</taxon>
        <taxon>Actinomycetota</taxon>
        <taxon>Actinomycetes</taxon>
        <taxon>Pseudonocardiales</taxon>
        <taxon>Pseudonocardiaceae</taxon>
        <taxon>Lentzea</taxon>
    </lineage>
</organism>
<dbReference type="Proteomes" id="UP000316639">
    <property type="component" value="Unassembled WGS sequence"/>
</dbReference>
<dbReference type="AlphaFoldDB" id="A0A563EIH4"/>